<evidence type="ECO:0000313" key="1">
    <source>
        <dbReference type="EMBL" id="NYF54113.1"/>
    </source>
</evidence>
<comment type="caution">
    <text evidence="1">The sequence shown here is derived from an EMBL/GenBank/DDBJ whole genome shotgun (WGS) entry which is preliminary data.</text>
</comment>
<name>A0A7Y9NSF1_9BACT</name>
<sequence length="55" mass="6505">MLALMLIYRRIPRVLRMLVPIILALYFFATIIRVSKAVHLIEMRRTHAHPTSTPY</sequence>
<reference evidence="1 2" key="1">
    <citation type="submission" date="2020-07" db="EMBL/GenBank/DDBJ databases">
        <title>Genomic Encyclopedia of Type Strains, Phase IV (KMG-V): Genome sequencing to study the core and pangenomes of soil and plant-associated prokaryotes.</title>
        <authorList>
            <person name="Whitman W."/>
        </authorList>
    </citation>
    <scope>NUCLEOTIDE SEQUENCE [LARGE SCALE GENOMIC DNA]</scope>
    <source>
        <strain evidence="1 2">M8UP30</strain>
    </source>
</reference>
<gene>
    <name evidence="1" type="ORF">HDF12_004535</name>
</gene>
<dbReference type="AlphaFoldDB" id="A0A7Y9NSF1"/>
<evidence type="ECO:0000313" key="2">
    <source>
        <dbReference type="Proteomes" id="UP000534186"/>
    </source>
</evidence>
<accession>A0A7Y9NSF1</accession>
<dbReference type="EMBL" id="JACCCV010000003">
    <property type="protein sequence ID" value="NYF54113.1"/>
    <property type="molecule type" value="Genomic_DNA"/>
</dbReference>
<organism evidence="1 2">
    <name type="scientific">Tunturiibacter lichenicola</name>
    <dbReference type="NCBI Taxonomy" id="2051959"/>
    <lineage>
        <taxon>Bacteria</taxon>
        <taxon>Pseudomonadati</taxon>
        <taxon>Acidobacteriota</taxon>
        <taxon>Terriglobia</taxon>
        <taxon>Terriglobales</taxon>
        <taxon>Acidobacteriaceae</taxon>
        <taxon>Tunturiibacter</taxon>
    </lineage>
</organism>
<proteinExistence type="predicted"/>
<dbReference type="Proteomes" id="UP000534186">
    <property type="component" value="Unassembled WGS sequence"/>
</dbReference>
<protein>
    <submittedName>
        <fullName evidence="1">Uncharacterized protein</fullName>
    </submittedName>
</protein>